<reference evidence="1" key="1">
    <citation type="journal article" date="2014" name="Int. J. Syst. Evol. Microbiol.">
        <title>Complete genome sequence of Corynebacterium casei LMG S-19264T (=DSM 44701T), isolated from a smear-ripened cheese.</title>
        <authorList>
            <consortium name="US DOE Joint Genome Institute (JGI-PGF)"/>
            <person name="Walter F."/>
            <person name="Albersmeier A."/>
            <person name="Kalinowski J."/>
            <person name="Ruckert C."/>
        </authorList>
    </citation>
    <scope>NUCLEOTIDE SEQUENCE</scope>
    <source>
        <strain evidence="1">CGMCC 4.7201</strain>
    </source>
</reference>
<dbReference type="Proteomes" id="UP000641932">
    <property type="component" value="Unassembled WGS sequence"/>
</dbReference>
<evidence type="ECO:0000313" key="1">
    <source>
        <dbReference type="EMBL" id="GGO87996.1"/>
    </source>
</evidence>
<name>A0A917ZP90_9ACTN</name>
<dbReference type="EMBL" id="BMMS01000010">
    <property type="protein sequence ID" value="GGO87996.1"/>
    <property type="molecule type" value="Genomic_DNA"/>
</dbReference>
<reference evidence="1" key="2">
    <citation type="submission" date="2020-09" db="EMBL/GenBank/DDBJ databases">
        <authorList>
            <person name="Sun Q."/>
            <person name="Zhou Y."/>
        </authorList>
    </citation>
    <scope>NUCLEOTIDE SEQUENCE</scope>
    <source>
        <strain evidence="1">CGMCC 4.7201</strain>
    </source>
</reference>
<gene>
    <name evidence="1" type="ORF">GCM10012280_27770</name>
</gene>
<proteinExistence type="predicted"/>
<protein>
    <submittedName>
        <fullName evidence="1">Uncharacterized protein</fullName>
    </submittedName>
</protein>
<keyword evidence="2" id="KW-1185">Reference proteome</keyword>
<dbReference type="RefSeq" id="WP_189131923.1">
    <property type="nucleotide sequence ID" value="NZ_BMMS01000010.1"/>
</dbReference>
<accession>A0A917ZP90</accession>
<dbReference type="InterPro" id="IPR016084">
    <property type="entry name" value="Haem_Oase-like_multi-hlx"/>
</dbReference>
<evidence type="ECO:0000313" key="2">
    <source>
        <dbReference type="Proteomes" id="UP000641932"/>
    </source>
</evidence>
<organism evidence="1 2">
    <name type="scientific">Wenjunlia tyrosinilytica</name>
    <dbReference type="NCBI Taxonomy" id="1544741"/>
    <lineage>
        <taxon>Bacteria</taxon>
        <taxon>Bacillati</taxon>
        <taxon>Actinomycetota</taxon>
        <taxon>Actinomycetes</taxon>
        <taxon>Kitasatosporales</taxon>
        <taxon>Streptomycetaceae</taxon>
        <taxon>Wenjunlia</taxon>
    </lineage>
</organism>
<comment type="caution">
    <text evidence="1">The sequence shown here is derived from an EMBL/GenBank/DDBJ whole genome shotgun (WGS) entry which is preliminary data.</text>
</comment>
<sequence length="520" mass="59882">MRKVMAVIDEWRERIEDHPLHRWLAAEDEVFPEHRLWFALYFTNFIMYFRELNLYHISYREARGMDPGREAISAHADEDMTHSRLFMRDFKTLGWDDLLGWKPSEVFHWLFSSEVNEQLRRRTTAIAKLVIEAEDPAVRFAVSEAIEACGNALFRHTTEAANRYTARTGKELVYWGQFHLERETGHAVDENVFEEMLLTRRQREAAIRRAVRVFELIDEQNSDMLTLAQETVSQGGFDFRRARHAAASIDGVEAVEPPKGAGFNFWPSDPHPSQQPVLDTLHKCTESLHGSRSVEFFVTDDLEQSLIRLRAALLFHATDTLGSVTLYRHMVSYPFATDAVTRALNRMARRFGGPLEQGHDRRSLFFVDWASLELDDVLAWPVSRTLEFIYLDAATEPWRDMRAVATHHIDATQNPVLRYWAILALKSLNTVQGRAMADLAHRVERQAGLRLPHLTLKINAQRPELEPDPEADAIRFESLPLAPDAAQQAVTLVGEIHEAFVRRFDTMIEAVRQAKYPLAL</sequence>
<dbReference type="Gene3D" id="1.20.910.10">
    <property type="entry name" value="Heme oxygenase-like"/>
    <property type="match status" value="1"/>
</dbReference>
<dbReference type="AlphaFoldDB" id="A0A917ZP90"/>